<feature type="domain" description="Reverse transcriptase Ty1/copia-type" evidence="1">
    <location>
        <begin position="173"/>
        <end position="292"/>
    </location>
</feature>
<reference evidence="2 3" key="1">
    <citation type="submission" date="2016-02" db="EMBL/GenBank/DDBJ databases">
        <title>Genome analysis of coral dinoflagellate symbionts highlights evolutionary adaptations to a symbiotic lifestyle.</title>
        <authorList>
            <person name="Aranda M."/>
            <person name="Li Y."/>
            <person name="Liew Y.J."/>
            <person name="Baumgarten S."/>
            <person name="Simakov O."/>
            <person name="Wilson M."/>
            <person name="Piel J."/>
            <person name="Ashoor H."/>
            <person name="Bougouffa S."/>
            <person name="Bajic V.B."/>
            <person name="Ryu T."/>
            <person name="Ravasi T."/>
            <person name="Bayer T."/>
            <person name="Micklem G."/>
            <person name="Kim H."/>
            <person name="Bhak J."/>
            <person name="Lajeunesse T.C."/>
            <person name="Voolstra C.R."/>
        </authorList>
    </citation>
    <scope>NUCLEOTIDE SEQUENCE [LARGE SCALE GENOMIC DNA]</scope>
    <source>
        <strain evidence="2 3">CCMP2467</strain>
    </source>
</reference>
<gene>
    <name evidence="2" type="ORF">AK812_SmicGene35870</name>
</gene>
<name>A0A1Q9CKC4_SYMMI</name>
<comment type="caution">
    <text evidence="2">The sequence shown here is derived from an EMBL/GenBank/DDBJ whole genome shotgun (WGS) entry which is preliminary data.</text>
</comment>
<proteinExistence type="predicted"/>
<evidence type="ECO:0000313" key="3">
    <source>
        <dbReference type="Proteomes" id="UP000186817"/>
    </source>
</evidence>
<dbReference type="AlphaFoldDB" id="A0A1Q9CKC4"/>
<dbReference type="Proteomes" id="UP000186817">
    <property type="component" value="Unassembled WGS sequence"/>
</dbReference>
<accession>A0A1Q9CKC4</accession>
<dbReference type="OrthoDB" id="422336at2759"/>
<dbReference type="InterPro" id="IPR013103">
    <property type="entry name" value="RVT_2"/>
</dbReference>
<keyword evidence="3" id="KW-1185">Reference proteome</keyword>
<organism evidence="2 3">
    <name type="scientific">Symbiodinium microadriaticum</name>
    <name type="common">Dinoflagellate</name>
    <name type="synonym">Zooxanthella microadriatica</name>
    <dbReference type="NCBI Taxonomy" id="2951"/>
    <lineage>
        <taxon>Eukaryota</taxon>
        <taxon>Sar</taxon>
        <taxon>Alveolata</taxon>
        <taxon>Dinophyceae</taxon>
        <taxon>Suessiales</taxon>
        <taxon>Symbiodiniaceae</taxon>
        <taxon>Symbiodinium</taxon>
    </lineage>
</organism>
<dbReference type="Pfam" id="PF07727">
    <property type="entry name" value="RVT_2"/>
    <property type="match status" value="1"/>
</dbReference>
<evidence type="ECO:0000259" key="1">
    <source>
        <dbReference type="Pfam" id="PF07727"/>
    </source>
</evidence>
<evidence type="ECO:0000313" key="2">
    <source>
        <dbReference type="EMBL" id="OLP83379.1"/>
    </source>
</evidence>
<dbReference type="EMBL" id="LSRX01001120">
    <property type="protein sequence ID" value="OLP83379.1"/>
    <property type="molecule type" value="Genomic_DNA"/>
</dbReference>
<protein>
    <recommendedName>
        <fullName evidence="1">Reverse transcriptase Ty1/copia-type domain-containing protein</fullName>
    </recommendedName>
</protein>
<sequence length="439" mass="49388">MFSSMRLTLFTPDKVQECPVKETSFTGKRRTFVQKSGSTKKQLELKPNRGLLGLASSSRASLCSRVARPERCKLLHLAVALRRLLLLNNVLHLDSLQPEFLFRQSYRGRGSQIGGLRDIKESTLAVKGTIDVKEKDVQRILKKPSKAAVWMSQKMAGKSKEVFWQKLYEMRYALLAATSKKGFKLESGDGTSAFLQRLEDEELFVWAPSEFAALLGAEGGEETVLKLTKAFYGLVHAGRKWQQSVVEALLLGGWAQTKVDGCLFRLYYDDTTRELIALAEIHVDDFLIRGREHHPKYEQAKRDRQAPPENLGSNGSEVHAIVVFLLRAFWYEIHGGKAPRLRTHLRWVNGLATLADGLTEAGNKKDLLNFFVNRQRWRKVHDESFTAGKKLHQVCRKEQPHVADGSESMTGGSHSPSLMWEWDGVGRGGGCPLERLGDG</sequence>